<protein>
    <submittedName>
        <fullName evidence="2">Uncharacterized protein</fullName>
    </submittedName>
</protein>
<accession>A0A068SDP2</accession>
<evidence type="ECO:0000313" key="3">
    <source>
        <dbReference type="Proteomes" id="UP000027586"/>
    </source>
</evidence>
<dbReference type="Proteomes" id="UP000027586">
    <property type="component" value="Unassembled WGS sequence"/>
</dbReference>
<name>A0A068SDP2_9FUNG</name>
<reference evidence="2" key="1">
    <citation type="submission" date="2013-08" db="EMBL/GenBank/DDBJ databases">
        <title>Gene expansion shapes genome architecture in the human pathogen Lichtheimia corymbifera: an evolutionary genomics analysis in the ancient terrestrial Mucorales (Mucoromycotina).</title>
        <authorList>
            <person name="Schwartze V.U."/>
            <person name="Winter S."/>
            <person name="Shelest E."/>
            <person name="Marcet-Houben M."/>
            <person name="Horn F."/>
            <person name="Wehner S."/>
            <person name="Hoffmann K."/>
            <person name="Riege K."/>
            <person name="Sammeth M."/>
            <person name="Nowrousian M."/>
            <person name="Valiante V."/>
            <person name="Linde J."/>
            <person name="Jacobsen I.D."/>
            <person name="Marz M."/>
            <person name="Brakhage A.A."/>
            <person name="Gabaldon T."/>
            <person name="Bocker S."/>
            <person name="Voigt K."/>
        </authorList>
    </citation>
    <scope>NUCLEOTIDE SEQUENCE [LARGE SCALE GENOMIC DNA]</scope>
    <source>
        <strain evidence="2">FSU 9682</strain>
    </source>
</reference>
<organism evidence="2 3">
    <name type="scientific">Lichtheimia corymbifera JMRC:FSU:9682</name>
    <dbReference type="NCBI Taxonomy" id="1263082"/>
    <lineage>
        <taxon>Eukaryota</taxon>
        <taxon>Fungi</taxon>
        <taxon>Fungi incertae sedis</taxon>
        <taxon>Mucoromycota</taxon>
        <taxon>Mucoromycotina</taxon>
        <taxon>Mucoromycetes</taxon>
        <taxon>Mucorales</taxon>
        <taxon>Lichtheimiaceae</taxon>
        <taxon>Lichtheimia</taxon>
    </lineage>
</organism>
<evidence type="ECO:0000256" key="1">
    <source>
        <dbReference type="SAM" id="MobiDB-lite"/>
    </source>
</evidence>
<dbReference type="VEuPathDB" id="FungiDB:LCOR_10747.1"/>
<proteinExistence type="predicted"/>
<gene>
    <name evidence="2" type="ORF">LCOR_10747.1</name>
</gene>
<keyword evidence="3" id="KW-1185">Reference proteome</keyword>
<dbReference type="AlphaFoldDB" id="A0A068SDP2"/>
<sequence>MDTHQARFPSSLKDDWQEEFGDAPDDLDEVSLSLRLSEIHGLMQYHLYQAHDNIEKNGEDMKKKYRAGKKVTYLEGDLILLHDTGNVGGTKLEPPWIGPYSIDKHMGNDTYMLRDRHLLLPGLCHASRLKAYRPRPGHYSL</sequence>
<dbReference type="EMBL" id="CBTN010000079">
    <property type="protein sequence ID" value="CDH59947.1"/>
    <property type="molecule type" value="Genomic_DNA"/>
</dbReference>
<evidence type="ECO:0000313" key="2">
    <source>
        <dbReference type="EMBL" id="CDH59947.1"/>
    </source>
</evidence>
<comment type="caution">
    <text evidence="2">The sequence shown here is derived from an EMBL/GenBank/DDBJ whole genome shotgun (WGS) entry which is preliminary data.</text>
</comment>
<feature type="region of interest" description="Disordered" evidence="1">
    <location>
        <begin position="1"/>
        <end position="20"/>
    </location>
</feature>